<organism evidence="1">
    <name type="scientific">Physcomitrium patens</name>
    <name type="common">Spreading-leaved earth moss</name>
    <name type="synonym">Physcomitrella patens</name>
    <dbReference type="NCBI Taxonomy" id="3218"/>
    <lineage>
        <taxon>Eukaryota</taxon>
        <taxon>Viridiplantae</taxon>
        <taxon>Streptophyta</taxon>
        <taxon>Embryophyta</taxon>
        <taxon>Bryophyta</taxon>
        <taxon>Bryophytina</taxon>
        <taxon>Bryopsida</taxon>
        <taxon>Funariidae</taxon>
        <taxon>Funariales</taxon>
        <taxon>Funariaceae</taxon>
        <taxon>Physcomitrium</taxon>
    </lineage>
</organism>
<proteinExistence type="predicted"/>
<dbReference type="EnsemblPlants" id="Pp3c15_6070V3.1">
    <property type="protein sequence ID" value="Pp3c15_6070V3.1"/>
    <property type="gene ID" value="Pp3c15_6070"/>
</dbReference>
<reference evidence="2" key="3">
    <citation type="submission" date="2020-12" db="UniProtKB">
        <authorList>
            <consortium name="EnsemblPlants"/>
        </authorList>
    </citation>
    <scope>IDENTIFICATION</scope>
</reference>
<dbReference type="AlphaFoldDB" id="A0A2K1JC60"/>
<reference evidence="1 3" key="2">
    <citation type="journal article" date="2018" name="Plant J.">
        <title>The Physcomitrella patens chromosome-scale assembly reveals moss genome structure and evolution.</title>
        <authorList>
            <person name="Lang D."/>
            <person name="Ullrich K.K."/>
            <person name="Murat F."/>
            <person name="Fuchs J."/>
            <person name="Jenkins J."/>
            <person name="Haas F.B."/>
            <person name="Piednoel M."/>
            <person name="Gundlach H."/>
            <person name="Van Bel M."/>
            <person name="Meyberg R."/>
            <person name="Vives C."/>
            <person name="Morata J."/>
            <person name="Symeonidi A."/>
            <person name="Hiss M."/>
            <person name="Muchero W."/>
            <person name="Kamisugi Y."/>
            <person name="Saleh O."/>
            <person name="Blanc G."/>
            <person name="Decker E.L."/>
            <person name="van Gessel N."/>
            <person name="Grimwood J."/>
            <person name="Hayes R.D."/>
            <person name="Graham S.W."/>
            <person name="Gunter L.E."/>
            <person name="McDaniel S.F."/>
            <person name="Hoernstein S.N.W."/>
            <person name="Larsson A."/>
            <person name="Li F.W."/>
            <person name="Perroud P.F."/>
            <person name="Phillips J."/>
            <person name="Ranjan P."/>
            <person name="Rokshar D.S."/>
            <person name="Rothfels C.J."/>
            <person name="Schneider L."/>
            <person name="Shu S."/>
            <person name="Stevenson D.W."/>
            <person name="Thummler F."/>
            <person name="Tillich M."/>
            <person name="Villarreal Aguilar J.C."/>
            <person name="Widiez T."/>
            <person name="Wong G.K."/>
            <person name="Wymore A."/>
            <person name="Zhang Y."/>
            <person name="Zimmer A.D."/>
            <person name="Quatrano R.S."/>
            <person name="Mayer K.F.X."/>
            <person name="Goodstein D."/>
            <person name="Casacuberta J.M."/>
            <person name="Vandepoele K."/>
            <person name="Reski R."/>
            <person name="Cuming A.C."/>
            <person name="Tuskan G.A."/>
            <person name="Maumus F."/>
            <person name="Salse J."/>
            <person name="Schmutz J."/>
            <person name="Rensing S.A."/>
        </authorList>
    </citation>
    <scope>NUCLEOTIDE SEQUENCE [LARGE SCALE GENOMIC DNA]</scope>
    <source>
        <strain evidence="2 3">cv. Gransden 2004</strain>
    </source>
</reference>
<protein>
    <submittedName>
        <fullName evidence="1 2">Uncharacterized protein</fullName>
    </submittedName>
</protein>
<gene>
    <name evidence="1" type="ORF">PHYPA_019393</name>
</gene>
<evidence type="ECO:0000313" key="2">
    <source>
        <dbReference type="EnsemblPlants" id="Pp3c15_6070V3.1"/>
    </source>
</evidence>
<dbReference type="Proteomes" id="UP000006727">
    <property type="component" value="Chromosome 15"/>
</dbReference>
<reference evidence="1 3" key="1">
    <citation type="journal article" date="2008" name="Science">
        <title>The Physcomitrella genome reveals evolutionary insights into the conquest of land by plants.</title>
        <authorList>
            <person name="Rensing S."/>
            <person name="Lang D."/>
            <person name="Zimmer A."/>
            <person name="Terry A."/>
            <person name="Salamov A."/>
            <person name="Shapiro H."/>
            <person name="Nishiyama T."/>
            <person name="Perroud P.-F."/>
            <person name="Lindquist E."/>
            <person name="Kamisugi Y."/>
            <person name="Tanahashi T."/>
            <person name="Sakakibara K."/>
            <person name="Fujita T."/>
            <person name="Oishi K."/>
            <person name="Shin-I T."/>
            <person name="Kuroki Y."/>
            <person name="Toyoda A."/>
            <person name="Suzuki Y."/>
            <person name="Hashimoto A."/>
            <person name="Yamaguchi K."/>
            <person name="Sugano A."/>
            <person name="Kohara Y."/>
            <person name="Fujiyama A."/>
            <person name="Anterola A."/>
            <person name="Aoki S."/>
            <person name="Ashton N."/>
            <person name="Barbazuk W.B."/>
            <person name="Barker E."/>
            <person name="Bennetzen J."/>
            <person name="Bezanilla M."/>
            <person name="Blankenship R."/>
            <person name="Cho S.H."/>
            <person name="Dutcher S."/>
            <person name="Estelle M."/>
            <person name="Fawcett J.A."/>
            <person name="Gundlach H."/>
            <person name="Hanada K."/>
            <person name="Heyl A."/>
            <person name="Hicks K.A."/>
            <person name="Hugh J."/>
            <person name="Lohr M."/>
            <person name="Mayer K."/>
            <person name="Melkozernov A."/>
            <person name="Murata T."/>
            <person name="Nelson D."/>
            <person name="Pils B."/>
            <person name="Prigge M."/>
            <person name="Reiss B."/>
            <person name="Renner T."/>
            <person name="Rombauts S."/>
            <person name="Rushton P."/>
            <person name="Sanderfoot A."/>
            <person name="Schween G."/>
            <person name="Shiu S.-H."/>
            <person name="Stueber K."/>
            <person name="Theodoulou F.L."/>
            <person name="Tu H."/>
            <person name="Van de Peer Y."/>
            <person name="Verrier P.J."/>
            <person name="Waters E."/>
            <person name="Wood A."/>
            <person name="Yang L."/>
            <person name="Cove D."/>
            <person name="Cuming A."/>
            <person name="Hasebe M."/>
            <person name="Lucas S."/>
            <person name="Mishler D.B."/>
            <person name="Reski R."/>
            <person name="Grigoriev I."/>
            <person name="Quatrano R.S."/>
            <person name="Boore J.L."/>
        </authorList>
    </citation>
    <scope>NUCLEOTIDE SEQUENCE [LARGE SCALE GENOMIC DNA]</scope>
    <source>
        <strain evidence="2 3">cv. Gransden 2004</strain>
    </source>
</reference>
<dbReference type="Gramene" id="Pp3c15_6070V3.1">
    <property type="protein sequence ID" value="Pp3c15_6070V3.1"/>
    <property type="gene ID" value="Pp3c15_6070"/>
</dbReference>
<name>A0A2K1JC60_PHYPA</name>
<dbReference type="EMBL" id="ABEU02000015">
    <property type="protein sequence ID" value="PNR39115.1"/>
    <property type="molecule type" value="Genomic_DNA"/>
</dbReference>
<evidence type="ECO:0000313" key="1">
    <source>
        <dbReference type="EMBL" id="PNR39115.1"/>
    </source>
</evidence>
<sequence length="45" mass="5100">MIITTSYISIYYHVDLLLGSLTFNETHWTTLINISIESASPCIHS</sequence>
<keyword evidence="3" id="KW-1185">Reference proteome</keyword>
<dbReference type="InParanoid" id="A0A2K1JC60"/>
<evidence type="ECO:0000313" key="3">
    <source>
        <dbReference type="Proteomes" id="UP000006727"/>
    </source>
</evidence>
<accession>A0A2K1JC60</accession>